<dbReference type="EMBL" id="JAAKZZ010000646">
    <property type="protein sequence ID" value="NGO73181.1"/>
    <property type="molecule type" value="Genomic_DNA"/>
</dbReference>
<evidence type="ECO:0000313" key="1">
    <source>
        <dbReference type="EMBL" id="NGO73181.1"/>
    </source>
</evidence>
<dbReference type="Proteomes" id="UP000477722">
    <property type="component" value="Unassembled WGS sequence"/>
</dbReference>
<organism evidence="1 2">
    <name type="scientific">Streptomyces boncukensis</name>
    <dbReference type="NCBI Taxonomy" id="2711219"/>
    <lineage>
        <taxon>Bacteria</taxon>
        <taxon>Bacillati</taxon>
        <taxon>Actinomycetota</taxon>
        <taxon>Actinomycetes</taxon>
        <taxon>Kitasatosporales</taxon>
        <taxon>Streptomycetaceae</taxon>
        <taxon>Streptomyces</taxon>
    </lineage>
</organism>
<name>A0A6G4X943_9ACTN</name>
<comment type="caution">
    <text evidence="1">The sequence shown here is derived from an EMBL/GenBank/DDBJ whole genome shotgun (WGS) entry which is preliminary data.</text>
</comment>
<dbReference type="AlphaFoldDB" id="A0A6G4X943"/>
<sequence length="273" mass="30315">MHNSTIPGLTPRTDVLTVTPDLAREWLTRNTHNRPVRKTAIAKYARDMAAGHWAMNGESIKFAIDGTLLDGQHRLLALIAADTSVNMLIVSGLVNTSQATMDAGAKRTTGDALSLNGEKHSQMLASVLKKVWMWDRGDYKLSSNVTPSTAECAALLAERPEIHRSVEVAVWVRQTFKALQPSITGTAHHLFSRIAPDEAVWFFARVADGVELSPGHPILALRARVVNEAQDRTHRADPYLRLAYLIRAWNAVREDRPIRRILQGPKDLVPMPK</sequence>
<gene>
    <name evidence="1" type="ORF">G5C65_33590</name>
</gene>
<reference evidence="1 2" key="1">
    <citation type="submission" date="2020-02" db="EMBL/GenBank/DDBJ databases">
        <title>Whole-genome analyses of novel actinobacteria.</title>
        <authorList>
            <person name="Sahin N."/>
            <person name="Tatar D."/>
        </authorList>
    </citation>
    <scope>NUCLEOTIDE SEQUENCE [LARGE SCALE GENOMIC DNA]</scope>
    <source>
        <strain evidence="1 2">SB3404</strain>
    </source>
</reference>
<dbReference type="RefSeq" id="WP_165302842.1">
    <property type="nucleotide sequence ID" value="NZ_JAAKZZ010000646.1"/>
</dbReference>
<protein>
    <submittedName>
        <fullName evidence="1">Uncharacterized protein</fullName>
    </submittedName>
</protein>
<evidence type="ECO:0000313" key="2">
    <source>
        <dbReference type="Proteomes" id="UP000477722"/>
    </source>
</evidence>
<accession>A0A6G4X943</accession>
<keyword evidence="2" id="KW-1185">Reference proteome</keyword>
<proteinExistence type="predicted"/>